<dbReference type="Gene3D" id="6.10.340.10">
    <property type="match status" value="1"/>
</dbReference>
<accession>A0A4P6EPC3</accession>
<dbReference type="GO" id="GO:0005509">
    <property type="term" value="F:calcium ion binding"/>
    <property type="evidence" value="ECO:0007669"/>
    <property type="project" value="UniProtKB-ARBA"/>
</dbReference>
<name>A0A4P6EPC3_9MICO</name>
<dbReference type="Gene3D" id="3.30.565.10">
    <property type="entry name" value="Histidine kinase-like ATPase, C-terminal domain"/>
    <property type="match status" value="1"/>
</dbReference>
<dbReference type="RefSeq" id="WP_129204795.1">
    <property type="nucleotide sequence ID" value="NZ_CP035495.1"/>
</dbReference>
<dbReference type="InterPro" id="IPR036890">
    <property type="entry name" value="HATPase_C_sf"/>
</dbReference>
<keyword evidence="7 13" id="KW-0812">Transmembrane</keyword>
<dbReference type="Pfam" id="PF00512">
    <property type="entry name" value="HisKA"/>
    <property type="match status" value="1"/>
</dbReference>
<evidence type="ECO:0000256" key="6">
    <source>
        <dbReference type="ARBA" id="ARBA00022679"/>
    </source>
</evidence>
<dbReference type="GO" id="GO:0005886">
    <property type="term" value="C:plasma membrane"/>
    <property type="evidence" value="ECO:0007669"/>
    <property type="project" value="UniProtKB-SubCell"/>
</dbReference>
<dbReference type="AlphaFoldDB" id="A0A4P6EPC3"/>
<evidence type="ECO:0000256" key="4">
    <source>
        <dbReference type="ARBA" id="ARBA00012438"/>
    </source>
</evidence>
<protein>
    <recommendedName>
        <fullName evidence="4">histidine kinase</fullName>
        <ecNumber evidence="4">2.7.13.3</ecNumber>
    </recommendedName>
</protein>
<evidence type="ECO:0000256" key="11">
    <source>
        <dbReference type="ARBA" id="ARBA00023136"/>
    </source>
</evidence>
<dbReference type="GO" id="GO:0000155">
    <property type="term" value="F:phosphorelay sensor kinase activity"/>
    <property type="evidence" value="ECO:0007669"/>
    <property type="project" value="InterPro"/>
</dbReference>
<feature type="transmembrane region" description="Helical" evidence="13">
    <location>
        <begin position="193"/>
        <end position="217"/>
    </location>
</feature>
<keyword evidence="9 13" id="KW-1133">Transmembrane helix</keyword>
<dbReference type="InterPro" id="IPR050428">
    <property type="entry name" value="TCS_sensor_his_kinase"/>
</dbReference>
<dbReference type="InterPro" id="IPR004358">
    <property type="entry name" value="Sig_transdc_His_kin-like_C"/>
</dbReference>
<keyword evidence="6" id="KW-0808">Transferase</keyword>
<feature type="domain" description="Histidine kinase" evidence="14">
    <location>
        <begin position="286"/>
        <end position="519"/>
    </location>
</feature>
<dbReference type="InterPro" id="IPR005467">
    <property type="entry name" value="His_kinase_dom"/>
</dbReference>
<dbReference type="EC" id="2.7.13.3" evidence="4"/>
<dbReference type="SMART" id="SM00387">
    <property type="entry name" value="HATPase_c"/>
    <property type="match status" value="1"/>
</dbReference>
<evidence type="ECO:0000259" key="14">
    <source>
        <dbReference type="PROSITE" id="PS50109"/>
    </source>
</evidence>
<evidence type="ECO:0000256" key="12">
    <source>
        <dbReference type="SAM" id="MobiDB-lite"/>
    </source>
</evidence>
<evidence type="ECO:0000256" key="3">
    <source>
        <dbReference type="ARBA" id="ARBA00004236"/>
    </source>
</evidence>
<reference evidence="16 17" key="1">
    <citation type="submission" date="2019-01" db="EMBL/GenBank/DDBJ databases">
        <title>Genome sequencing of strain 2JSPR-7.</title>
        <authorList>
            <person name="Heo J."/>
            <person name="Kim S.-J."/>
            <person name="Kim J.-S."/>
            <person name="Hong S.-B."/>
            <person name="Kwon S.-W."/>
        </authorList>
    </citation>
    <scope>NUCLEOTIDE SEQUENCE [LARGE SCALE GENOMIC DNA]</scope>
    <source>
        <strain evidence="16 17">2JSPR-7</strain>
    </source>
</reference>
<dbReference type="PROSITE" id="PS50109">
    <property type="entry name" value="HIS_KIN"/>
    <property type="match status" value="1"/>
</dbReference>
<evidence type="ECO:0000256" key="2">
    <source>
        <dbReference type="ARBA" id="ARBA00001968"/>
    </source>
</evidence>
<evidence type="ECO:0000256" key="5">
    <source>
        <dbReference type="ARBA" id="ARBA00022553"/>
    </source>
</evidence>
<dbReference type="SUPFAM" id="SSF158472">
    <property type="entry name" value="HAMP domain-like"/>
    <property type="match status" value="1"/>
</dbReference>
<dbReference type="SMART" id="SM00304">
    <property type="entry name" value="HAMP"/>
    <property type="match status" value="1"/>
</dbReference>
<evidence type="ECO:0000256" key="9">
    <source>
        <dbReference type="ARBA" id="ARBA00022989"/>
    </source>
</evidence>
<comment type="catalytic activity">
    <reaction evidence="1">
        <text>ATP + protein L-histidine = ADP + protein N-phospho-L-histidine.</text>
        <dbReference type="EC" id="2.7.13.3"/>
    </reaction>
</comment>
<dbReference type="PRINTS" id="PR00344">
    <property type="entry name" value="BCTRLSENSOR"/>
</dbReference>
<dbReference type="Proteomes" id="UP000291758">
    <property type="component" value="Chromosome"/>
</dbReference>
<dbReference type="KEGG" id="xyl:ET495_10655"/>
<dbReference type="InterPro" id="IPR036097">
    <property type="entry name" value="HisK_dim/P_sf"/>
</dbReference>
<feature type="domain" description="HAMP" evidence="15">
    <location>
        <begin position="218"/>
        <end position="271"/>
    </location>
</feature>
<dbReference type="CDD" id="cd00075">
    <property type="entry name" value="HATPase"/>
    <property type="match status" value="1"/>
</dbReference>
<comment type="cofactor">
    <cofactor evidence="2">
        <name>a divalent metal cation</name>
        <dbReference type="ChEBI" id="CHEBI:60240"/>
    </cofactor>
</comment>
<dbReference type="InterPro" id="IPR003594">
    <property type="entry name" value="HATPase_dom"/>
</dbReference>
<dbReference type="PROSITE" id="PS50885">
    <property type="entry name" value="HAMP"/>
    <property type="match status" value="1"/>
</dbReference>
<dbReference type="SMART" id="SM00388">
    <property type="entry name" value="HisKA"/>
    <property type="match status" value="1"/>
</dbReference>
<dbReference type="PANTHER" id="PTHR45436:SF5">
    <property type="entry name" value="SENSOR HISTIDINE KINASE TRCS"/>
    <property type="match status" value="1"/>
</dbReference>
<dbReference type="FunFam" id="1.10.287.130:FF:000001">
    <property type="entry name" value="Two-component sensor histidine kinase"/>
    <property type="match status" value="1"/>
</dbReference>
<evidence type="ECO:0000256" key="8">
    <source>
        <dbReference type="ARBA" id="ARBA00022777"/>
    </source>
</evidence>
<dbReference type="PANTHER" id="PTHR45436">
    <property type="entry name" value="SENSOR HISTIDINE KINASE YKOH"/>
    <property type="match status" value="1"/>
</dbReference>
<proteinExistence type="predicted"/>
<sequence length="527" mass="55132">MALAEVPGGTSASGGDETPPGGGLLTQLNDWLGHVPLRARLVAVIAVLLAAGLVAASFATQTIVSRFLISQVDDQLQRTSSNLNALVGTVTTARSAPSDYYVLVRTSATEGPPAFTWAPTVAFNGEPQIPAMSFDAVRARGGEPFTVRSSGGTHPTQWRVRAVIAPLTDTFPPSQVAVFVARPLSQVQDASALLARTLLLVGASIVMLGAAAAWLLVRRSLRPLQEIEATAAAIAAGDMARRVSAGPPTTEVGSLGMSLNAMLAHIERAFAVREESERRMHRFVSDASHELRTPLATIRGYGELYRMGALDTGDKVDDTMGRIEDAARRMGTLVNDLLELARMDEGRPLRSELVDLVAMADDAAQDLRALDRTRTVTVVGLGGSGDAGVPAPPSSLVVTGDADRLRQVLTNLVGNVARHTPEGTAAQIALGTTLDDAPAGRESVVLEVRDHGPGVTPEQAARMFERFYRADSSRNRESGGSGLGLAIVAAIVGAHGGHVETRSPEGGGLVVRILLPATSSASTPVTP</sequence>
<evidence type="ECO:0000313" key="17">
    <source>
        <dbReference type="Proteomes" id="UP000291758"/>
    </source>
</evidence>
<evidence type="ECO:0000256" key="13">
    <source>
        <dbReference type="SAM" id="Phobius"/>
    </source>
</evidence>
<keyword evidence="17" id="KW-1185">Reference proteome</keyword>
<dbReference type="InterPro" id="IPR003661">
    <property type="entry name" value="HisK_dim/P_dom"/>
</dbReference>
<feature type="region of interest" description="Disordered" evidence="12">
    <location>
        <begin position="1"/>
        <end position="22"/>
    </location>
</feature>
<dbReference type="OrthoDB" id="9786919at2"/>
<evidence type="ECO:0000256" key="10">
    <source>
        <dbReference type="ARBA" id="ARBA00023012"/>
    </source>
</evidence>
<dbReference type="SUPFAM" id="SSF47384">
    <property type="entry name" value="Homodimeric domain of signal transducing histidine kinase"/>
    <property type="match status" value="1"/>
</dbReference>
<dbReference type="InterPro" id="IPR003660">
    <property type="entry name" value="HAMP_dom"/>
</dbReference>
<keyword evidence="10" id="KW-0902">Two-component regulatory system</keyword>
<evidence type="ECO:0000313" key="16">
    <source>
        <dbReference type="EMBL" id="QAY63633.1"/>
    </source>
</evidence>
<dbReference type="EMBL" id="CP035495">
    <property type="protein sequence ID" value="QAY63633.1"/>
    <property type="molecule type" value="Genomic_DNA"/>
</dbReference>
<dbReference type="CDD" id="cd00082">
    <property type="entry name" value="HisKA"/>
    <property type="match status" value="1"/>
</dbReference>
<organism evidence="16 17">
    <name type="scientific">Xylanimonas allomyrinae</name>
    <dbReference type="NCBI Taxonomy" id="2509459"/>
    <lineage>
        <taxon>Bacteria</taxon>
        <taxon>Bacillati</taxon>
        <taxon>Actinomycetota</taxon>
        <taxon>Actinomycetes</taxon>
        <taxon>Micrococcales</taxon>
        <taxon>Promicromonosporaceae</taxon>
        <taxon>Xylanimonas</taxon>
    </lineage>
</organism>
<dbReference type="Pfam" id="PF02518">
    <property type="entry name" value="HATPase_c"/>
    <property type="match status" value="1"/>
</dbReference>
<dbReference type="SUPFAM" id="SSF55874">
    <property type="entry name" value="ATPase domain of HSP90 chaperone/DNA topoisomerase II/histidine kinase"/>
    <property type="match status" value="1"/>
</dbReference>
<dbReference type="FunFam" id="3.30.565.10:FF:000006">
    <property type="entry name" value="Sensor histidine kinase WalK"/>
    <property type="match status" value="1"/>
</dbReference>
<keyword evidence="8 16" id="KW-0418">Kinase</keyword>
<keyword evidence="11 13" id="KW-0472">Membrane</keyword>
<evidence type="ECO:0000256" key="7">
    <source>
        <dbReference type="ARBA" id="ARBA00022692"/>
    </source>
</evidence>
<dbReference type="Pfam" id="PF00672">
    <property type="entry name" value="HAMP"/>
    <property type="match status" value="1"/>
</dbReference>
<evidence type="ECO:0000259" key="15">
    <source>
        <dbReference type="PROSITE" id="PS50885"/>
    </source>
</evidence>
<keyword evidence="5" id="KW-0597">Phosphoprotein</keyword>
<gene>
    <name evidence="16" type="ORF">ET495_10655</name>
</gene>
<dbReference type="Gene3D" id="1.10.287.130">
    <property type="match status" value="1"/>
</dbReference>
<feature type="transmembrane region" description="Helical" evidence="13">
    <location>
        <begin position="39"/>
        <end position="59"/>
    </location>
</feature>
<comment type="subcellular location">
    <subcellularLocation>
        <location evidence="3">Cell membrane</location>
    </subcellularLocation>
</comment>
<evidence type="ECO:0000256" key="1">
    <source>
        <dbReference type="ARBA" id="ARBA00000085"/>
    </source>
</evidence>